<dbReference type="RefSeq" id="WP_376731078.1">
    <property type="nucleotide sequence ID" value="NZ_JAYMRP010000003.1"/>
</dbReference>
<accession>A0ABV5E5P7</accession>
<dbReference type="Proteomes" id="UP001585080">
    <property type="component" value="Unassembled WGS sequence"/>
</dbReference>
<gene>
    <name evidence="1" type="ORF">VSS16_05025</name>
</gene>
<evidence type="ECO:0000313" key="1">
    <source>
        <dbReference type="EMBL" id="MFB8772096.1"/>
    </source>
</evidence>
<proteinExistence type="predicted"/>
<dbReference type="EMBL" id="JAYMRP010000003">
    <property type="protein sequence ID" value="MFB8772096.1"/>
    <property type="molecule type" value="Genomic_DNA"/>
</dbReference>
<sequence>MEQWPLIEADLHSEYGIDASSGVLRQRSWRWLQVRILGLLCAETRLRRHFAPPPDHQSSRRR</sequence>
<keyword evidence="2" id="KW-1185">Reference proteome</keyword>
<name>A0ABV5E5P7_9ACTN</name>
<organism evidence="1 2">
    <name type="scientific">Streptomyces broussonetiae</name>
    <dbReference type="NCBI Taxonomy" id="2686304"/>
    <lineage>
        <taxon>Bacteria</taxon>
        <taxon>Bacillati</taxon>
        <taxon>Actinomycetota</taxon>
        <taxon>Actinomycetes</taxon>
        <taxon>Kitasatosporales</taxon>
        <taxon>Streptomycetaceae</taxon>
        <taxon>Streptomyces</taxon>
    </lineage>
</organism>
<evidence type="ECO:0000313" key="2">
    <source>
        <dbReference type="Proteomes" id="UP001585080"/>
    </source>
</evidence>
<evidence type="ECO:0008006" key="3">
    <source>
        <dbReference type="Google" id="ProtNLM"/>
    </source>
</evidence>
<protein>
    <recommendedName>
        <fullName evidence="3">Transposase</fullName>
    </recommendedName>
</protein>
<reference evidence="1 2" key="1">
    <citation type="submission" date="2024-01" db="EMBL/GenBank/DDBJ databases">
        <title>Genome mining of biosynthetic gene clusters to explore secondary metabolites of Streptomyces sp.</title>
        <authorList>
            <person name="Baig A."/>
            <person name="Ajitkumar Shintre N."/>
            <person name="Kumar H."/>
            <person name="Anbarasu A."/>
            <person name="Ramaiah S."/>
        </authorList>
    </citation>
    <scope>NUCLEOTIDE SEQUENCE [LARGE SCALE GENOMIC DNA]</scope>
    <source>
        <strain evidence="1 2">A57</strain>
    </source>
</reference>
<comment type="caution">
    <text evidence="1">The sequence shown here is derived from an EMBL/GenBank/DDBJ whole genome shotgun (WGS) entry which is preliminary data.</text>
</comment>